<accession>A0A7K0CMV1</accession>
<comment type="caution">
    <text evidence="7">The sequence shown here is derived from an EMBL/GenBank/DDBJ whole genome shotgun (WGS) entry which is preliminary data.</text>
</comment>
<dbReference type="InterPro" id="IPR013249">
    <property type="entry name" value="RNA_pol_sigma70_r4_t2"/>
</dbReference>
<dbReference type="OrthoDB" id="4350410at2"/>
<dbReference type="InterPro" id="IPR036388">
    <property type="entry name" value="WH-like_DNA-bd_sf"/>
</dbReference>
<evidence type="ECO:0000256" key="5">
    <source>
        <dbReference type="ARBA" id="ARBA00023163"/>
    </source>
</evidence>
<protein>
    <recommendedName>
        <fullName evidence="6">RNA polymerase sigma factor 70 region 4 type 2 domain-containing protein</fullName>
    </recommendedName>
</protein>
<keyword evidence="4" id="KW-0238">DNA-binding</keyword>
<dbReference type="AlphaFoldDB" id="A0A7K0CMV1"/>
<dbReference type="GO" id="GO:0016987">
    <property type="term" value="F:sigma factor activity"/>
    <property type="evidence" value="ECO:0007669"/>
    <property type="project" value="UniProtKB-KW"/>
</dbReference>
<keyword evidence="8" id="KW-1185">Reference proteome</keyword>
<dbReference type="PANTHER" id="PTHR43133">
    <property type="entry name" value="RNA POLYMERASE ECF-TYPE SIGMA FACTO"/>
    <property type="match status" value="1"/>
</dbReference>
<reference evidence="7 8" key="1">
    <citation type="submission" date="2019-10" db="EMBL/GenBank/DDBJ databases">
        <title>Streptomyces smaragdinus sp. nov. and Streptomyces fabii sp. nov., isolated from the gut of fungus growing-termite Macrotermes natalensis.</title>
        <authorList>
            <person name="Schwitalla J."/>
            <person name="Benndorf R."/>
            <person name="Martin K."/>
            <person name="De Beer W."/>
            <person name="Kaster A.-K."/>
            <person name="Vollmers J."/>
            <person name="Poulsen M."/>
            <person name="Beemelmanns C."/>
        </authorList>
    </citation>
    <scope>NUCLEOTIDE SEQUENCE [LARGE SCALE GENOMIC DNA]</scope>
    <source>
        <strain evidence="7 8">RB5</strain>
    </source>
</reference>
<keyword evidence="5" id="KW-0804">Transcription</keyword>
<keyword evidence="3" id="KW-0731">Sigma factor</keyword>
<dbReference type="Gene3D" id="1.10.10.10">
    <property type="entry name" value="Winged helix-like DNA-binding domain superfamily/Winged helix DNA-binding domain"/>
    <property type="match status" value="1"/>
</dbReference>
<evidence type="ECO:0000313" key="7">
    <source>
        <dbReference type="EMBL" id="MQY14805.1"/>
    </source>
</evidence>
<dbReference type="GO" id="GO:0006352">
    <property type="term" value="P:DNA-templated transcription initiation"/>
    <property type="evidence" value="ECO:0007669"/>
    <property type="project" value="InterPro"/>
</dbReference>
<evidence type="ECO:0000256" key="3">
    <source>
        <dbReference type="ARBA" id="ARBA00023082"/>
    </source>
</evidence>
<dbReference type="EMBL" id="WEGJ01000025">
    <property type="protein sequence ID" value="MQY14805.1"/>
    <property type="molecule type" value="Genomic_DNA"/>
</dbReference>
<proteinExistence type="inferred from homology"/>
<keyword evidence="2" id="KW-0805">Transcription regulation</keyword>
<evidence type="ECO:0000256" key="4">
    <source>
        <dbReference type="ARBA" id="ARBA00023125"/>
    </source>
</evidence>
<comment type="similarity">
    <text evidence="1">Belongs to the sigma-70 factor family. ECF subfamily.</text>
</comment>
<name>A0A7K0CMV1_9ACTN</name>
<dbReference type="PANTHER" id="PTHR43133:SF8">
    <property type="entry name" value="RNA POLYMERASE SIGMA FACTOR HI_1459-RELATED"/>
    <property type="match status" value="1"/>
</dbReference>
<sequence>MTEAGVPGQLRPNPWSGIAVRTDLSGALPRDFGAFYEANVRMYLGFAHSHLGERARTEAAVHDFFVWLAPRWGQALTRPNAPAAVWTAFRRHVARRLEVHGQHRPVVESLAFALNREDTRATLESLESRLGLYEAIAKLPDRPFDVMVLHFLLKIPQKQVAGLLGVSPATVRSHIRHARISLARDLNINWERDRGETDESG</sequence>
<dbReference type="GO" id="GO:0003677">
    <property type="term" value="F:DNA binding"/>
    <property type="evidence" value="ECO:0007669"/>
    <property type="project" value="UniProtKB-KW"/>
</dbReference>
<dbReference type="Pfam" id="PF08281">
    <property type="entry name" value="Sigma70_r4_2"/>
    <property type="match status" value="1"/>
</dbReference>
<evidence type="ECO:0000256" key="2">
    <source>
        <dbReference type="ARBA" id="ARBA00023015"/>
    </source>
</evidence>
<dbReference type="Proteomes" id="UP000466345">
    <property type="component" value="Unassembled WGS sequence"/>
</dbReference>
<organism evidence="7 8">
    <name type="scientific">Streptomyces smaragdinus</name>
    <dbReference type="NCBI Taxonomy" id="2585196"/>
    <lineage>
        <taxon>Bacteria</taxon>
        <taxon>Bacillati</taxon>
        <taxon>Actinomycetota</taxon>
        <taxon>Actinomycetes</taxon>
        <taxon>Kitasatosporales</taxon>
        <taxon>Streptomycetaceae</taxon>
        <taxon>Streptomyces</taxon>
    </lineage>
</organism>
<dbReference type="InterPro" id="IPR039425">
    <property type="entry name" value="RNA_pol_sigma-70-like"/>
</dbReference>
<evidence type="ECO:0000256" key="1">
    <source>
        <dbReference type="ARBA" id="ARBA00010641"/>
    </source>
</evidence>
<evidence type="ECO:0000259" key="6">
    <source>
        <dbReference type="Pfam" id="PF08281"/>
    </source>
</evidence>
<evidence type="ECO:0000313" key="8">
    <source>
        <dbReference type="Proteomes" id="UP000466345"/>
    </source>
</evidence>
<feature type="domain" description="RNA polymerase sigma factor 70 region 4 type 2" evidence="6">
    <location>
        <begin position="132"/>
        <end position="180"/>
    </location>
</feature>
<gene>
    <name evidence="7" type="ORF">SRB5_49810</name>
</gene>
<dbReference type="InterPro" id="IPR013324">
    <property type="entry name" value="RNA_pol_sigma_r3/r4-like"/>
</dbReference>
<dbReference type="SUPFAM" id="SSF88659">
    <property type="entry name" value="Sigma3 and sigma4 domains of RNA polymerase sigma factors"/>
    <property type="match status" value="1"/>
</dbReference>